<dbReference type="GO" id="GO:0004129">
    <property type="term" value="F:cytochrome-c oxidase activity"/>
    <property type="evidence" value="ECO:0007669"/>
    <property type="project" value="InterPro"/>
</dbReference>
<dbReference type="PANTHER" id="PTHR10422:SF18">
    <property type="entry name" value="CYTOCHROME C OXIDASE SUBUNIT 1"/>
    <property type="match status" value="1"/>
</dbReference>
<keyword evidence="6" id="KW-0408">Iron</keyword>
<evidence type="ECO:0000259" key="8">
    <source>
        <dbReference type="PROSITE" id="PS50855"/>
    </source>
</evidence>
<gene>
    <name evidence="9" type="ORF">DCK97_04070</name>
</gene>
<evidence type="ECO:0000256" key="6">
    <source>
        <dbReference type="RuleBase" id="RU000370"/>
    </source>
</evidence>
<dbReference type="Proteomes" id="UP000257706">
    <property type="component" value="Unassembled WGS sequence"/>
</dbReference>
<keyword evidence="6" id="KW-0479">Metal-binding</keyword>
<feature type="transmembrane region" description="Helical" evidence="7">
    <location>
        <begin position="164"/>
        <end position="188"/>
    </location>
</feature>
<feature type="transmembrane region" description="Helical" evidence="7">
    <location>
        <begin position="357"/>
        <end position="382"/>
    </location>
</feature>
<feature type="transmembrane region" description="Helical" evidence="7">
    <location>
        <begin position="427"/>
        <end position="449"/>
    </location>
</feature>
<dbReference type="GO" id="GO:0015990">
    <property type="term" value="P:electron transport coupled proton transport"/>
    <property type="evidence" value="ECO:0007669"/>
    <property type="project" value="TreeGrafter"/>
</dbReference>
<comment type="subcellular location">
    <subcellularLocation>
        <location evidence="1">Membrane</location>
        <topology evidence="1">Multi-pass membrane protein</topology>
    </subcellularLocation>
</comment>
<dbReference type="PRINTS" id="PR01165">
    <property type="entry name" value="CYCOXIDASEI"/>
</dbReference>
<dbReference type="AlphaFoldDB" id="A0A3B9IFK3"/>
<feature type="transmembrane region" description="Helical" evidence="7">
    <location>
        <begin position="39"/>
        <end position="60"/>
    </location>
</feature>
<dbReference type="PANTHER" id="PTHR10422">
    <property type="entry name" value="CYTOCHROME C OXIDASE SUBUNIT 1"/>
    <property type="match status" value="1"/>
</dbReference>
<evidence type="ECO:0000256" key="4">
    <source>
        <dbReference type="ARBA" id="ARBA00022989"/>
    </source>
</evidence>
<dbReference type="GO" id="GO:0020037">
    <property type="term" value="F:heme binding"/>
    <property type="evidence" value="ECO:0007669"/>
    <property type="project" value="InterPro"/>
</dbReference>
<organism evidence="9 10">
    <name type="scientific">Tistrella mobilis</name>
    <dbReference type="NCBI Taxonomy" id="171437"/>
    <lineage>
        <taxon>Bacteria</taxon>
        <taxon>Pseudomonadati</taxon>
        <taxon>Pseudomonadota</taxon>
        <taxon>Alphaproteobacteria</taxon>
        <taxon>Geminicoccales</taxon>
        <taxon>Geminicoccaceae</taxon>
        <taxon>Tistrella</taxon>
    </lineage>
</organism>
<dbReference type="InterPro" id="IPR023616">
    <property type="entry name" value="Cyt_c_oxase-like_su1_dom"/>
</dbReference>
<dbReference type="InterPro" id="IPR036927">
    <property type="entry name" value="Cyt_c_oxase-like_su1_sf"/>
</dbReference>
<protein>
    <submittedName>
        <fullName evidence="9">Cytochrome c oxidase subunit I</fullName>
    </submittedName>
</protein>
<dbReference type="EMBL" id="DMAI01000065">
    <property type="protein sequence ID" value="HAE46575.1"/>
    <property type="molecule type" value="Genomic_DNA"/>
</dbReference>
<feature type="transmembrane region" description="Helical" evidence="7">
    <location>
        <begin position="394"/>
        <end position="415"/>
    </location>
</feature>
<feature type="transmembrane region" description="Helical" evidence="7">
    <location>
        <begin position="469"/>
        <end position="493"/>
    </location>
</feature>
<reference evidence="9 10" key="1">
    <citation type="journal article" date="2018" name="Nat. Biotechnol.">
        <title>A standardized bacterial taxonomy based on genome phylogeny substantially revises the tree of life.</title>
        <authorList>
            <person name="Parks D.H."/>
            <person name="Chuvochina M."/>
            <person name="Waite D.W."/>
            <person name="Rinke C."/>
            <person name="Skarshewski A."/>
            <person name="Chaumeil P.A."/>
            <person name="Hugenholtz P."/>
        </authorList>
    </citation>
    <scope>NUCLEOTIDE SEQUENCE [LARGE SCALE GENOMIC DNA]</scope>
    <source>
        <strain evidence="9">UBA8739</strain>
    </source>
</reference>
<feature type="transmembrane region" description="Helical" evidence="7">
    <location>
        <begin position="122"/>
        <end position="144"/>
    </location>
</feature>
<dbReference type="GO" id="GO:0009060">
    <property type="term" value="P:aerobic respiration"/>
    <property type="evidence" value="ECO:0007669"/>
    <property type="project" value="InterPro"/>
</dbReference>
<keyword evidence="6" id="KW-0249">Electron transport</keyword>
<evidence type="ECO:0000256" key="1">
    <source>
        <dbReference type="ARBA" id="ARBA00004141"/>
    </source>
</evidence>
<dbReference type="SUPFAM" id="SSF81442">
    <property type="entry name" value="Cytochrome c oxidase subunit I-like"/>
    <property type="match status" value="1"/>
</dbReference>
<keyword evidence="2 6" id="KW-0679">Respiratory chain</keyword>
<dbReference type="Pfam" id="PF00115">
    <property type="entry name" value="COX1"/>
    <property type="match status" value="1"/>
</dbReference>
<keyword evidence="6" id="KW-0813">Transport</keyword>
<dbReference type="PROSITE" id="PS00077">
    <property type="entry name" value="COX1_CUB"/>
    <property type="match status" value="1"/>
</dbReference>
<keyword evidence="5 7" id="KW-0472">Membrane</keyword>
<evidence type="ECO:0000256" key="3">
    <source>
        <dbReference type="ARBA" id="ARBA00022692"/>
    </source>
</evidence>
<feature type="domain" description="Cytochrome oxidase subunit I profile" evidence="8">
    <location>
        <begin position="29"/>
        <end position="531"/>
    </location>
</feature>
<evidence type="ECO:0000256" key="2">
    <source>
        <dbReference type="ARBA" id="ARBA00022660"/>
    </source>
</evidence>
<comment type="caution">
    <text evidence="9">The sequence shown here is derived from an EMBL/GenBank/DDBJ whole genome shotgun (WGS) entry which is preliminary data.</text>
</comment>
<keyword evidence="6" id="KW-0349">Heme</keyword>
<feature type="transmembrane region" description="Helical" evidence="7">
    <location>
        <begin position="209"/>
        <end position="235"/>
    </location>
</feature>
<dbReference type="InterPro" id="IPR000883">
    <property type="entry name" value="Cyt_C_Oxase_1"/>
</dbReference>
<keyword evidence="4 7" id="KW-1133">Transmembrane helix</keyword>
<comment type="similarity">
    <text evidence="6">Belongs to the heme-copper respiratory oxidase family.</text>
</comment>
<evidence type="ECO:0000313" key="9">
    <source>
        <dbReference type="EMBL" id="HAE46575.1"/>
    </source>
</evidence>
<dbReference type="GO" id="GO:0016020">
    <property type="term" value="C:membrane"/>
    <property type="evidence" value="ECO:0007669"/>
    <property type="project" value="UniProtKB-SubCell"/>
</dbReference>
<accession>A0A3B9IFK3</accession>
<evidence type="ECO:0000256" key="5">
    <source>
        <dbReference type="ARBA" id="ARBA00023136"/>
    </source>
</evidence>
<feature type="transmembrane region" description="Helical" evidence="7">
    <location>
        <begin position="286"/>
        <end position="307"/>
    </location>
</feature>
<evidence type="ECO:0000256" key="7">
    <source>
        <dbReference type="SAM" id="Phobius"/>
    </source>
</evidence>
<name>A0A3B9IFK3_9PROT</name>
<evidence type="ECO:0000313" key="10">
    <source>
        <dbReference type="Proteomes" id="UP000257706"/>
    </source>
</evidence>
<feature type="transmembrane region" description="Helical" evidence="7">
    <location>
        <begin position="319"/>
        <end position="337"/>
    </location>
</feature>
<dbReference type="GO" id="GO:0022904">
    <property type="term" value="P:respiratory electron transport chain"/>
    <property type="evidence" value="ECO:0007669"/>
    <property type="project" value="TreeGrafter"/>
</dbReference>
<dbReference type="Gene3D" id="1.20.210.10">
    <property type="entry name" value="Cytochrome c oxidase-like, subunit I domain"/>
    <property type="match status" value="1"/>
</dbReference>
<sequence>MTGATETATTATTTERASYLGAGHTLRSWLFTTDHKRIAILYMISVTLFFFVGGAAAALVRADLLTPEGDLLSNEGYNRAFTLHGVIMVWFFLIPSIPNTFGNFLLPLMIGARDLAFPRLNLISWYIYMLGGLFTLVVLITGGVDTGWTFYTPLSSMFANGNVVLVAVAVFIVGFSSILTGLNFIVTVHKLRAPGMTWGRLRLFVWSHYATSIILVLATPVLSIALVLIAAERLFGLGVFDPALGGDPLLFQHLFWFYSHPAVYIMVLPAMGVVSELVAATARKPVFGYWFVAGSSMAIAIIGFLVWGHHMFVAGQSMYASAVFSFLSIVVAVPSAIKVYNWTATLYKGHIALDPPFFFAAGFIGLFVLGGLTGLILAMLAIDVHLHDTYFVVAHFHYIMVGGTVSAYFGALHFWWPKITGRIYPRLWGTLSAVFIFLGFNLTFFPQFILGYLGMPRRYHSYDPAFQVLHIMSTTGASILAVAYVMPFAYLFWSLRYGRPAGPNPWGVTGLEWTVASPPPKHNFYPPPVVSEGPYDGYEVEMKGAKHG</sequence>
<proteinExistence type="inferred from homology"/>
<feature type="transmembrane region" description="Helical" evidence="7">
    <location>
        <begin position="255"/>
        <end position="274"/>
    </location>
</feature>
<keyword evidence="3 6" id="KW-0812">Transmembrane</keyword>
<dbReference type="PROSITE" id="PS50855">
    <property type="entry name" value="COX1"/>
    <property type="match status" value="1"/>
</dbReference>
<feature type="transmembrane region" description="Helical" evidence="7">
    <location>
        <begin position="80"/>
        <end position="101"/>
    </location>
</feature>
<dbReference type="InterPro" id="IPR023615">
    <property type="entry name" value="Cyt_c_Oxase_su1_BS"/>
</dbReference>